<protein>
    <submittedName>
        <fullName evidence="1">Putative phage protein</fullName>
    </submittedName>
</protein>
<reference evidence="1" key="1">
    <citation type="submission" date="2013-07" db="EMBL/GenBank/DDBJ databases">
        <title>Sub-species coevolution in mutualistic symbiosis.</title>
        <authorList>
            <person name="Murfin K."/>
            <person name="Klassen J."/>
            <person name="Lee M."/>
            <person name="Forst S."/>
            <person name="Stock P."/>
            <person name="Goodrich-Blair H."/>
        </authorList>
    </citation>
    <scope>NUCLEOTIDE SEQUENCE [LARGE SCALE GENOMIC DNA]</scope>
    <source>
        <strain evidence="1">Feltiae Moldova</strain>
    </source>
</reference>
<organism evidence="1">
    <name type="scientific">Xenorhabdus bovienii str. feltiae Moldova</name>
    <dbReference type="NCBI Taxonomy" id="1398200"/>
    <lineage>
        <taxon>Bacteria</taxon>
        <taxon>Pseudomonadati</taxon>
        <taxon>Pseudomonadota</taxon>
        <taxon>Gammaproteobacteria</taxon>
        <taxon>Enterobacterales</taxon>
        <taxon>Morganellaceae</taxon>
        <taxon>Xenorhabdus</taxon>
    </lineage>
</organism>
<dbReference type="Pfam" id="PF05926">
    <property type="entry name" value="Phage_GPL"/>
    <property type="match status" value="1"/>
</dbReference>
<evidence type="ECO:0000313" key="1">
    <source>
        <dbReference type="EMBL" id="CDH02839.1"/>
    </source>
</evidence>
<accession>A0A077NWC2</accession>
<sequence length="184" mass="20237">MTTVSRSGRGGGIAQCAYGRGNRTARFLFRERGTMFNGNTVDYRDAPLTNDGFWPDLNLKEFQVNRKLPADLDNDMLANALLATVAEINLDLQRLKSRLQAKGYLRAAEVPGISINGNTALVSQYKKAVYARAKADLLGEYTTLVSRAPNPGQESPEARNRLLAEAAVVLRNMKGHGRTTVRLI</sequence>
<dbReference type="InterPro" id="IPR009225">
    <property type="entry name" value="Phage_head_completion_GpL"/>
</dbReference>
<name>A0A077NWC2_XENBV</name>
<dbReference type="Proteomes" id="UP000028487">
    <property type="component" value="Unassembled WGS sequence"/>
</dbReference>
<gene>
    <name evidence="1" type="ORF">XBFM1_480019</name>
</gene>
<proteinExistence type="predicted"/>
<dbReference type="HOGENOM" id="CLU_109291_0_0_6"/>
<dbReference type="AlphaFoldDB" id="A0A077NWC2"/>
<dbReference type="EMBL" id="CBSV010000219">
    <property type="protein sequence ID" value="CDH02839.1"/>
    <property type="molecule type" value="Genomic_DNA"/>
</dbReference>
<comment type="caution">
    <text evidence="1">The sequence shown here is derived from an EMBL/GenBank/DDBJ whole genome shotgun (WGS) entry which is preliminary data.</text>
</comment>